<dbReference type="Pfam" id="PF00534">
    <property type="entry name" value="Glycos_transf_1"/>
    <property type="match status" value="1"/>
</dbReference>
<dbReference type="AlphaFoldDB" id="A0A2T1HY46"/>
<dbReference type="Gene3D" id="3.40.50.2000">
    <property type="entry name" value="Glycogen Phosphorylase B"/>
    <property type="match status" value="1"/>
</dbReference>
<organism evidence="4 5">
    <name type="scientific">Alsobacter soli</name>
    <dbReference type="NCBI Taxonomy" id="2109933"/>
    <lineage>
        <taxon>Bacteria</taxon>
        <taxon>Pseudomonadati</taxon>
        <taxon>Pseudomonadota</taxon>
        <taxon>Alphaproteobacteria</taxon>
        <taxon>Hyphomicrobiales</taxon>
        <taxon>Alsobacteraceae</taxon>
        <taxon>Alsobacter</taxon>
    </lineage>
</organism>
<keyword evidence="2 4" id="KW-0808">Transferase</keyword>
<dbReference type="Proteomes" id="UP000239772">
    <property type="component" value="Unassembled WGS sequence"/>
</dbReference>
<keyword evidence="5" id="KW-1185">Reference proteome</keyword>
<dbReference type="EMBL" id="PVZS01000003">
    <property type="protein sequence ID" value="PSC06510.1"/>
    <property type="molecule type" value="Genomic_DNA"/>
</dbReference>
<dbReference type="SUPFAM" id="SSF53756">
    <property type="entry name" value="UDP-Glycosyltransferase/glycogen phosphorylase"/>
    <property type="match status" value="1"/>
</dbReference>
<evidence type="ECO:0000313" key="5">
    <source>
        <dbReference type="Proteomes" id="UP000239772"/>
    </source>
</evidence>
<feature type="domain" description="Glycosyl transferase family 1" evidence="3">
    <location>
        <begin position="226"/>
        <end position="392"/>
    </location>
</feature>
<accession>A0A2T1HY46</accession>
<proteinExistence type="predicted"/>
<name>A0A2T1HY46_9HYPH</name>
<reference evidence="5" key="1">
    <citation type="submission" date="2018-03" db="EMBL/GenBank/DDBJ databases">
        <authorList>
            <person name="Sun L."/>
            <person name="Liu H."/>
            <person name="Chen W."/>
            <person name="Huang K."/>
            <person name="Liu W."/>
            <person name="Gao X."/>
        </authorList>
    </citation>
    <scope>NUCLEOTIDE SEQUENCE [LARGE SCALE GENOMIC DNA]</scope>
    <source>
        <strain evidence="5">SH9</strain>
    </source>
</reference>
<sequence>MFVSSHIALSSPPVPQRRSRLAFVSPLPPQRSGVAAYAAELIPALAAHYDLDLVCEDATAREAWSHTGHKVLDPAAFSSRSASYDRILYQLGNSNAHRWMFPLLQDHPGVVTLHDVFLSGVLSDMDTSSFREGAWFEALYRDHGWGPAADRYLHRDPFAVIQRYPCCGAALFDSVGAIVHSREALERIRRWYGGWADTVSLIPHLRAPYPPCGRGGPAAGGGIDLGFAPDDFVVCSFGGLGPSKLNHRLLAAFAASASSGDPRCRLAFVGGELSSDYAQELQRQIEALGLGERVRLTGWVEPDTYNSYLRRADLAVQLRAHSRGESSGAALDCLNHGAPVLVNAHGSMGELPADAVWRLPDAFTDAQLAGALERLRADAGLRARLAEAGRRRIRAEHAPAA</sequence>
<evidence type="ECO:0000256" key="2">
    <source>
        <dbReference type="ARBA" id="ARBA00022679"/>
    </source>
</evidence>
<evidence type="ECO:0000259" key="3">
    <source>
        <dbReference type="Pfam" id="PF00534"/>
    </source>
</evidence>
<dbReference type="PANTHER" id="PTHR12526">
    <property type="entry name" value="GLYCOSYLTRANSFERASE"/>
    <property type="match status" value="1"/>
</dbReference>
<dbReference type="PANTHER" id="PTHR12526:SF510">
    <property type="entry name" value="D-INOSITOL 3-PHOSPHATE GLYCOSYLTRANSFERASE"/>
    <property type="match status" value="1"/>
</dbReference>
<comment type="caution">
    <text evidence="4">The sequence shown here is derived from an EMBL/GenBank/DDBJ whole genome shotgun (WGS) entry which is preliminary data.</text>
</comment>
<dbReference type="InterPro" id="IPR001296">
    <property type="entry name" value="Glyco_trans_1"/>
</dbReference>
<evidence type="ECO:0000256" key="1">
    <source>
        <dbReference type="ARBA" id="ARBA00022676"/>
    </source>
</evidence>
<keyword evidence="1" id="KW-0328">Glycosyltransferase</keyword>
<dbReference type="CDD" id="cd03801">
    <property type="entry name" value="GT4_PimA-like"/>
    <property type="match status" value="1"/>
</dbReference>
<protein>
    <submittedName>
        <fullName evidence="4">Glycosyl transferase family 1</fullName>
    </submittedName>
</protein>
<evidence type="ECO:0000313" key="4">
    <source>
        <dbReference type="EMBL" id="PSC06510.1"/>
    </source>
</evidence>
<feature type="non-terminal residue" evidence="4">
    <location>
        <position position="401"/>
    </location>
</feature>
<gene>
    <name evidence="4" type="ORF">SLNSH_04325</name>
</gene>
<dbReference type="GO" id="GO:0016757">
    <property type="term" value="F:glycosyltransferase activity"/>
    <property type="evidence" value="ECO:0007669"/>
    <property type="project" value="UniProtKB-KW"/>
</dbReference>